<dbReference type="HOGENOM" id="CLU_002157_1_2_11"/>
<dbReference type="EC" id="3.5.2.9" evidence="4"/>
<dbReference type="RefSeq" id="WP_012933769.1">
    <property type="nucleotide sequence ID" value="NC_013739.1"/>
</dbReference>
<proteinExistence type="predicted"/>
<dbReference type="OrthoDB" id="9768323at2"/>
<dbReference type="GO" id="GO:0005829">
    <property type="term" value="C:cytosol"/>
    <property type="evidence" value="ECO:0007669"/>
    <property type="project" value="TreeGrafter"/>
</dbReference>
<dbReference type="AlphaFoldDB" id="D3F6F1"/>
<dbReference type="PANTHER" id="PTHR11365:SF23">
    <property type="entry name" value="HYPOTHETICAL 5-OXOPROLINASE (EUROFUNG)-RELATED"/>
    <property type="match status" value="1"/>
</dbReference>
<reference evidence="5" key="2">
    <citation type="submission" date="2010-01" db="EMBL/GenBank/DDBJ databases">
        <title>The complete genome of Conexibacter woesei DSM 14684.</title>
        <authorList>
            <consortium name="US DOE Joint Genome Institute (JGI-PGF)"/>
            <person name="Lucas S."/>
            <person name="Copeland A."/>
            <person name="Lapidus A."/>
            <person name="Glavina del Rio T."/>
            <person name="Dalin E."/>
            <person name="Tice H."/>
            <person name="Bruce D."/>
            <person name="Goodwin L."/>
            <person name="Pitluck S."/>
            <person name="Kyrpides N."/>
            <person name="Mavromatis K."/>
            <person name="Ivanova N."/>
            <person name="Mikhailova N."/>
            <person name="Chertkov O."/>
            <person name="Brettin T."/>
            <person name="Detter J.C."/>
            <person name="Han C."/>
            <person name="Larimer F."/>
            <person name="Land M."/>
            <person name="Hauser L."/>
            <person name="Markowitz V."/>
            <person name="Cheng J.-F."/>
            <person name="Hugenholtz P."/>
            <person name="Woyke T."/>
            <person name="Wu D."/>
            <person name="Pukall R."/>
            <person name="Steenblock K."/>
            <person name="Schneider S."/>
            <person name="Klenk H.-P."/>
            <person name="Eisen J.A."/>
        </authorList>
    </citation>
    <scope>NUCLEOTIDE SEQUENCE [LARGE SCALE GENOMIC DNA]</scope>
    <source>
        <strain evidence="5">DSM 14684 / CIP 108061 / JCM 11494 / NBRC 100937 / ID131577</strain>
    </source>
</reference>
<organism evidence="4 5">
    <name type="scientific">Conexibacter woesei (strain DSM 14684 / CCUG 47730 / CIP 108061 / JCM 11494 / NBRC 100937 / ID131577)</name>
    <dbReference type="NCBI Taxonomy" id="469383"/>
    <lineage>
        <taxon>Bacteria</taxon>
        <taxon>Bacillati</taxon>
        <taxon>Actinomycetota</taxon>
        <taxon>Thermoleophilia</taxon>
        <taxon>Solirubrobacterales</taxon>
        <taxon>Conexibacteraceae</taxon>
        <taxon>Conexibacter</taxon>
    </lineage>
</organism>
<feature type="domain" description="Hydantoinase/oxoprolinase N-terminal" evidence="2">
    <location>
        <begin position="3"/>
        <end position="182"/>
    </location>
</feature>
<dbReference type="PANTHER" id="PTHR11365">
    <property type="entry name" value="5-OXOPROLINASE RELATED"/>
    <property type="match status" value="1"/>
</dbReference>
<evidence type="ECO:0000259" key="1">
    <source>
        <dbReference type="Pfam" id="PF01968"/>
    </source>
</evidence>
<dbReference type="STRING" id="469383.Cwoe_2293"/>
<dbReference type="Proteomes" id="UP000008229">
    <property type="component" value="Chromosome"/>
</dbReference>
<dbReference type="InterPro" id="IPR049517">
    <property type="entry name" value="ACX-like_C"/>
</dbReference>
<dbReference type="eggNOG" id="COG0145">
    <property type="taxonomic scope" value="Bacteria"/>
</dbReference>
<dbReference type="InterPro" id="IPR008040">
    <property type="entry name" value="Hydant_A_N"/>
</dbReference>
<dbReference type="InterPro" id="IPR045079">
    <property type="entry name" value="Oxoprolinase-like"/>
</dbReference>
<keyword evidence="5" id="KW-1185">Reference proteome</keyword>
<evidence type="ECO:0000313" key="4">
    <source>
        <dbReference type="EMBL" id="ADB50718.1"/>
    </source>
</evidence>
<sequence>MTFAIDAGGTFTDLVLDSGRDLRLFKAHTTPHDPVEGVLDVLAVAAAGMGMELPELLGRGQRLVHGTTRAINALVTGATARTGLLCTEGHPDVLVFREGGRTEPFDFTVGYPRPLVPRALTAELPERITAEGTIFRPLDEARTVECIGELRAAGVEAVGVSLLWSIVNPAHELRVGELLDEHLPGVPYTLSHQLNPTLREYRRTSSTCIDASLKPVMADYFASLEARLAAAGFGGRVLIVTSSGGMLDAADLAAAPIHSINSGPSMAPVAGRHYAALEGGHDTAIVADTGGTTFDVSVVRAGSIPRTRETWIGPPHQGHITGFPSVDVKSVGAGGGSIAWVDDGGLPQVGPHSAASQPGPACYGRGGTEPTLTDACLVVGHLAADSFLAGAMRLDADAARSAVSRRIAEPLGLSVEEAAAAIVAVATENMVHAIEEVTVHQGIDPRAAVLVGGGGAAGLNLVAIAARLGCPRVLIPETGAALSAAGGLLSDVSAGFAATHVTSTAAFDFAGVERVVGDLRERCAGFLRSAEVDGDAAVELAVEARYPRQNWEIEVPIAAEHVTGEAGVRELVAAFHRAHERLFAISDPDSEVEIITWRAEVCARATASAQRRIVRAEPAALAAATTRPMYVRGDGWVDGAVAHVDQLADGVAVAGPAVIGSSFTTVVVDRGFAARRSPAGSLVITREEGR</sequence>
<name>D3F6F1_CONWI</name>
<feature type="domain" description="Hydantoinase A/oxoprolinase" evidence="1">
    <location>
        <begin position="203"/>
        <end position="493"/>
    </location>
</feature>
<feature type="domain" description="Acetophenone carboxylase-like C-terminal" evidence="3">
    <location>
        <begin position="535"/>
        <end position="674"/>
    </location>
</feature>
<keyword evidence="4" id="KW-0378">Hydrolase</keyword>
<dbReference type="EMBL" id="CP001854">
    <property type="protein sequence ID" value="ADB50718.1"/>
    <property type="molecule type" value="Genomic_DNA"/>
</dbReference>
<reference evidence="4 5" key="1">
    <citation type="journal article" date="2010" name="Stand. Genomic Sci.">
        <title>Complete genome sequence of Conexibacter woesei type strain (ID131577).</title>
        <authorList>
            <person name="Pukall R."/>
            <person name="Lapidus A."/>
            <person name="Glavina Del Rio T."/>
            <person name="Copeland A."/>
            <person name="Tice H."/>
            <person name="Cheng J.-F."/>
            <person name="Lucas S."/>
            <person name="Chen F."/>
            <person name="Nolan M."/>
            <person name="Bruce D."/>
            <person name="Goodwin L."/>
            <person name="Pitluck S."/>
            <person name="Mavromatis K."/>
            <person name="Ivanova N."/>
            <person name="Ovchinnikova G."/>
            <person name="Pati A."/>
            <person name="Chen A."/>
            <person name="Palaniappan K."/>
            <person name="Land M."/>
            <person name="Hauser L."/>
            <person name="Chang Y.-J."/>
            <person name="Jeffries C.D."/>
            <person name="Chain P."/>
            <person name="Meincke L."/>
            <person name="Sims D."/>
            <person name="Brettin T."/>
            <person name="Detter J.C."/>
            <person name="Rohde M."/>
            <person name="Goeker M."/>
            <person name="Bristow J."/>
            <person name="Eisen J.A."/>
            <person name="Markowitz V."/>
            <person name="Kyrpides N.C."/>
            <person name="Klenk H.-P."/>
            <person name="Hugenholtz P."/>
        </authorList>
    </citation>
    <scope>NUCLEOTIDE SEQUENCE [LARGE SCALE GENOMIC DNA]</scope>
    <source>
        <strain evidence="5">DSM 14684 / CIP 108061 / JCM 11494 / NBRC 100937 / ID131577</strain>
    </source>
</reference>
<gene>
    <name evidence="4" type="ordered locus">Cwoe_2293</name>
</gene>
<evidence type="ECO:0000259" key="2">
    <source>
        <dbReference type="Pfam" id="PF05378"/>
    </source>
</evidence>
<accession>D3F6F1</accession>
<dbReference type="GO" id="GO:0017168">
    <property type="term" value="F:5-oxoprolinase (ATP-hydrolyzing) activity"/>
    <property type="evidence" value="ECO:0007669"/>
    <property type="project" value="UniProtKB-EC"/>
</dbReference>
<dbReference type="Pfam" id="PF05378">
    <property type="entry name" value="Hydant_A_N"/>
    <property type="match status" value="1"/>
</dbReference>
<dbReference type="KEGG" id="cwo:Cwoe_2293"/>
<evidence type="ECO:0000313" key="5">
    <source>
        <dbReference type="Proteomes" id="UP000008229"/>
    </source>
</evidence>
<dbReference type="GO" id="GO:0006749">
    <property type="term" value="P:glutathione metabolic process"/>
    <property type="evidence" value="ECO:0007669"/>
    <property type="project" value="TreeGrafter"/>
</dbReference>
<dbReference type="Pfam" id="PF01968">
    <property type="entry name" value="Hydantoinase_A"/>
    <property type="match status" value="1"/>
</dbReference>
<dbReference type="Pfam" id="PF19278">
    <property type="entry name" value="Hydant_A_C"/>
    <property type="match status" value="1"/>
</dbReference>
<evidence type="ECO:0000259" key="3">
    <source>
        <dbReference type="Pfam" id="PF19278"/>
    </source>
</evidence>
<dbReference type="InterPro" id="IPR002821">
    <property type="entry name" value="Hydantoinase_A"/>
</dbReference>
<protein>
    <submittedName>
        <fullName evidence="4">5-oxoprolinase (ATP-hydrolyzing)</fullName>
        <ecNumber evidence="4">3.5.2.9</ecNumber>
    </submittedName>
</protein>